<evidence type="ECO:0000313" key="9">
    <source>
        <dbReference type="Proteomes" id="UP000000707"/>
    </source>
</evidence>
<reference evidence="8 9" key="1">
    <citation type="journal article" date="2011" name="Proc. Natl. Acad. Sci. U.S.A.">
        <title>Comparative genomics of xylose-fermenting fungi for enhanced biofuel production.</title>
        <authorList>
            <person name="Wohlbach D.J."/>
            <person name="Kuo A."/>
            <person name="Sato T.K."/>
            <person name="Potts K.M."/>
            <person name="Salamov A.A."/>
            <person name="LaButti K.M."/>
            <person name="Sun H."/>
            <person name="Clum A."/>
            <person name="Pangilinan J.L."/>
            <person name="Lindquist E.A."/>
            <person name="Lucas S."/>
            <person name="Lapidus A."/>
            <person name="Jin M."/>
            <person name="Gunawan C."/>
            <person name="Balan V."/>
            <person name="Dale B.E."/>
            <person name="Jeffries T.W."/>
            <person name="Zinkel R."/>
            <person name="Barry K.W."/>
            <person name="Grigoriev I.V."/>
            <person name="Gasch A.P."/>
        </authorList>
    </citation>
    <scope>NUCLEOTIDE SEQUENCE [LARGE SCALE GENOMIC DNA]</scope>
    <source>
        <strain evidence="9">ATCC 10573 / BCRC 21748 / CBS 615 / JCM 9827 / NBRC 10315 / NRRL Y-1498 / VKM Y-70</strain>
    </source>
</reference>
<evidence type="ECO:0000313" key="8">
    <source>
        <dbReference type="EMBL" id="EGV60767.1"/>
    </source>
</evidence>
<dbReference type="HOGENOM" id="CLU_097629_0_0_1"/>
<gene>
    <name evidence="8" type="ORF">CANTEDRAFT_128376</name>
</gene>
<comment type="similarity">
    <text evidence="2">Belongs to the UPF0057 (PMP3) family.</text>
</comment>
<keyword evidence="4 7" id="KW-1133">Transmembrane helix</keyword>
<dbReference type="eggNOG" id="ENOG502RMH2">
    <property type="taxonomic scope" value="Eukaryota"/>
</dbReference>
<dbReference type="InterPro" id="IPR000612">
    <property type="entry name" value="PMP3"/>
</dbReference>
<proteinExistence type="inferred from homology"/>
<evidence type="ECO:0000256" key="6">
    <source>
        <dbReference type="SAM" id="MobiDB-lite"/>
    </source>
</evidence>
<evidence type="ECO:0000256" key="1">
    <source>
        <dbReference type="ARBA" id="ARBA00004370"/>
    </source>
</evidence>
<feature type="region of interest" description="Disordered" evidence="6">
    <location>
        <begin position="69"/>
        <end position="142"/>
    </location>
</feature>
<sequence length="142" mass="15625">MLSTLQKSLLCLLAFFLPPAPVFMLQKTIFTKEFLVSVLLTLMAHFPGLLFSLYFIIIEYPRTGYVSADTENQRHHHHDGDDNQPSSHAAASYSDFSPVPAGGAEGSSNAPPPTYDEVVPVEHQLQHGEADSKRSGDNKVQV</sequence>
<feature type="compositionally biased region" description="Basic and acidic residues" evidence="6">
    <location>
        <begin position="124"/>
        <end position="142"/>
    </location>
</feature>
<dbReference type="STRING" id="590646.G3BC30"/>
<dbReference type="GO" id="GO:0016020">
    <property type="term" value="C:membrane"/>
    <property type="evidence" value="ECO:0007669"/>
    <property type="project" value="UniProtKB-SubCell"/>
</dbReference>
<accession>G3BC30</accession>
<feature type="transmembrane region" description="Helical" evidence="7">
    <location>
        <begin position="34"/>
        <end position="57"/>
    </location>
</feature>
<dbReference type="Proteomes" id="UP000000707">
    <property type="component" value="Unassembled WGS sequence"/>
</dbReference>
<keyword evidence="5 7" id="KW-0472">Membrane</keyword>
<keyword evidence="9" id="KW-1185">Reference proteome</keyword>
<evidence type="ECO:0000256" key="4">
    <source>
        <dbReference type="ARBA" id="ARBA00022989"/>
    </source>
</evidence>
<dbReference type="AlphaFoldDB" id="G3BC30"/>
<keyword evidence="3 7" id="KW-0812">Transmembrane</keyword>
<dbReference type="Pfam" id="PF01679">
    <property type="entry name" value="Pmp3"/>
    <property type="match status" value="1"/>
</dbReference>
<protein>
    <submittedName>
        <fullName evidence="8">Uncharacterized protein</fullName>
    </submittedName>
</protein>
<organism evidence="9">
    <name type="scientific">Candida tenuis (strain ATCC 10573 / BCRC 21748 / CBS 615 / JCM 9827 / NBRC 10315 / NRRL Y-1498 / VKM Y-70)</name>
    <name type="common">Yeast</name>
    <name type="synonym">Yamadazyma tenuis</name>
    <dbReference type="NCBI Taxonomy" id="590646"/>
    <lineage>
        <taxon>Eukaryota</taxon>
        <taxon>Fungi</taxon>
        <taxon>Dikarya</taxon>
        <taxon>Ascomycota</taxon>
        <taxon>Saccharomycotina</taxon>
        <taxon>Pichiomycetes</taxon>
        <taxon>Debaryomycetaceae</taxon>
        <taxon>Yamadazyma</taxon>
    </lineage>
</organism>
<evidence type="ECO:0000256" key="2">
    <source>
        <dbReference type="ARBA" id="ARBA00009530"/>
    </source>
</evidence>
<evidence type="ECO:0000256" key="7">
    <source>
        <dbReference type="SAM" id="Phobius"/>
    </source>
</evidence>
<name>G3BC30_CANTC</name>
<dbReference type="OrthoDB" id="2802411at2759"/>
<evidence type="ECO:0000256" key="3">
    <source>
        <dbReference type="ARBA" id="ARBA00022692"/>
    </source>
</evidence>
<dbReference type="EMBL" id="GL996528">
    <property type="protein sequence ID" value="EGV60767.1"/>
    <property type="molecule type" value="Genomic_DNA"/>
</dbReference>
<comment type="subcellular location">
    <subcellularLocation>
        <location evidence="1">Membrane</location>
    </subcellularLocation>
</comment>
<evidence type="ECO:0000256" key="5">
    <source>
        <dbReference type="ARBA" id="ARBA00023136"/>
    </source>
</evidence>